<evidence type="ECO:0000256" key="2">
    <source>
        <dbReference type="SAM" id="SignalP"/>
    </source>
</evidence>
<evidence type="ECO:0000256" key="1">
    <source>
        <dbReference type="SAM" id="Phobius"/>
    </source>
</evidence>
<feature type="signal peptide" evidence="2">
    <location>
        <begin position="1"/>
        <end position="18"/>
    </location>
</feature>
<keyword evidence="1" id="KW-1133">Transmembrane helix</keyword>
<protein>
    <recommendedName>
        <fullName evidence="5">GlyGly-CTERM sorting domain-containing protein</fullName>
    </recommendedName>
</protein>
<dbReference type="RefSeq" id="WP_189433143.1">
    <property type="nucleotide sequence ID" value="NZ_BNAO01000005.1"/>
</dbReference>
<comment type="caution">
    <text evidence="3">The sequence shown here is derived from an EMBL/GenBank/DDBJ whole genome shotgun (WGS) entry which is preliminary data.</text>
</comment>
<feature type="transmembrane region" description="Helical" evidence="1">
    <location>
        <begin position="184"/>
        <end position="202"/>
    </location>
</feature>
<reference evidence="4" key="1">
    <citation type="journal article" date="2019" name="Int. J. Syst. Evol. Microbiol.">
        <title>The Global Catalogue of Microorganisms (GCM) 10K type strain sequencing project: providing services to taxonomists for standard genome sequencing and annotation.</title>
        <authorList>
            <consortium name="The Broad Institute Genomics Platform"/>
            <consortium name="The Broad Institute Genome Sequencing Center for Infectious Disease"/>
            <person name="Wu L."/>
            <person name="Ma J."/>
        </authorList>
    </citation>
    <scope>NUCLEOTIDE SEQUENCE [LARGE SCALE GENOMIC DNA]</scope>
    <source>
        <strain evidence="4">CGMCC 1.7003</strain>
    </source>
</reference>
<dbReference type="EMBL" id="BNAO01000005">
    <property type="protein sequence ID" value="GHG71512.1"/>
    <property type="molecule type" value="Genomic_DNA"/>
</dbReference>
<gene>
    <name evidence="3" type="ORF">GCM10010919_22880</name>
</gene>
<dbReference type="InterPro" id="IPR020008">
    <property type="entry name" value="GlyGly_CTERM"/>
</dbReference>
<feature type="chain" id="PRO_5045079385" description="GlyGly-CTERM sorting domain-containing protein" evidence="2">
    <location>
        <begin position="19"/>
        <end position="218"/>
    </location>
</feature>
<proteinExistence type="predicted"/>
<keyword evidence="4" id="KW-1185">Reference proteome</keyword>
<evidence type="ECO:0000313" key="3">
    <source>
        <dbReference type="EMBL" id="GHG71512.1"/>
    </source>
</evidence>
<keyword evidence="1" id="KW-0812">Transmembrane</keyword>
<sequence length="218" mass="24681">MKLLLRSLLLFSIFSVSAEQAVITTQEQRGTEGTSQMESAATLVTAQSYSTDVWFQSLQLELSGDNNNNGFYHQLYLKFDANTNRSSQAVWAEFSLQRPGRPEQLFYISSIFSLYRHSSSDWLAIDTTLEDSFVTGYYDLIIRLYDANSGWLLAEISGYDELILADLPLEDYQRDRPAIVVVESYGGSLGIFTVIGLAMLFWRRQSKGAIHIKNSRKA</sequence>
<keyword evidence="2" id="KW-0732">Signal</keyword>
<evidence type="ECO:0008006" key="5">
    <source>
        <dbReference type="Google" id="ProtNLM"/>
    </source>
</evidence>
<dbReference type="Proteomes" id="UP000659697">
    <property type="component" value="Unassembled WGS sequence"/>
</dbReference>
<organism evidence="3 4">
    <name type="scientific">Alishewanella longhuensis</name>
    <dbReference type="NCBI Taxonomy" id="1091037"/>
    <lineage>
        <taxon>Bacteria</taxon>
        <taxon>Pseudomonadati</taxon>
        <taxon>Pseudomonadota</taxon>
        <taxon>Gammaproteobacteria</taxon>
        <taxon>Alteromonadales</taxon>
        <taxon>Alteromonadaceae</taxon>
        <taxon>Alishewanella</taxon>
    </lineage>
</organism>
<keyword evidence="1" id="KW-0472">Membrane</keyword>
<evidence type="ECO:0000313" key="4">
    <source>
        <dbReference type="Proteomes" id="UP000659697"/>
    </source>
</evidence>
<dbReference type="NCBIfam" id="NF038116">
    <property type="entry name" value="Sden1266_dom"/>
    <property type="match status" value="1"/>
</dbReference>
<name>A0ABQ3L0I9_9ALTE</name>
<dbReference type="NCBIfam" id="TIGR03501">
    <property type="entry name" value="GlyGly_CTERM"/>
    <property type="match status" value="1"/>
</dbReference>
<accession>A0ABQ3L0I9</accession>